<dbReference type="EMBL" id="BMEX01000007">
    <property type="protein sequence ID" value="GGA48518.1"/>
    <property type="molecule type" value="Genomic_DNA"/>
</dbReference>
<evidence type="ECO:0000256" key="2">
    <source>
        <dbReference type="ARBA" id="ARBA00005695"/>
    </source>
</evidence>
<evidence type="ECO:0000256" key="5">
    <source>
        <dbReference type="SAM" id="MobiDB-lite"/>
    </source>
</evidence>
<evidence type="ECO:0000313" key="8">
    <source>
        <dbReference type="EMBL" id="GGA48518.1"/>
    </source>
</evidence>
<proteinExistence type="inferred from homology"/>
<feature type="chain" id="PRO_5045985789" evidence="6">
    <location>
        <begin position="28"/>
        <end position="536"/>
    </location>
</feature>
<dbReference type="PIRSF" id="PIRSF002741">
    <property type="entry name" value="MppA"/>
    <property type="match status" value="1"/>
</dbReference>
<dbReference type="CDD" id="cd08504">
    <property type="entry name" value="PBP2_OppA"/>
    <property type="match status" value="1"/>
</dbReference>
<dbReference type="SUPFAM" id="SSF53850">
    <property type="entry name" value="Periplasmic binding protein-like II"/>
    <property type="match status" value="1"/>
</dbReference>
<protein>
    <submittedName>
        <fullName evidence="8">Peptide ABC transporter substrate-binding protein</fullName>
    </submittedName>
</protein>
<gene>
    <name evidence="8" type="primary">oppA</name>
    <name evidence="8" type="ORF">GCM10007416_22100</name>
</gene>
<dbReference type="Pfam" id="PF00496">
    <property type="entry name" value="SBP_bac_5"/>
    <property type="match status" value="1"/>
</dbReference>
<evidence type="ECO:0000256" key="6">
    <source>
        <dbReference type="SAM" id="SignalP"/>
    </source>
</evidence>
<feature type="region of interest" description="Disordered" evidence="5">
    <location>
        <begin position="23"/>
        <end position="50"/>
    </location>
</feature>
<dbReference type="InterPro" id="IPR039424">
    <property type="entry name" value="SBP_5"/>
</dbReference>
<sequence length="536" mass="60712">MVKLRQSLWIFAAMALILSGCGGPSSSADKESEQVLHMSEEQEPPMLDSAKSSDGISFTVLANTMEGLMTFDSRQRLVPGVAKEMPKVSRDGKTYTFHLRDARWSDGSPVTAQDFEYAWKRALHPETASEYAFIFYDIENAQQYNQGKVKADRVGVKALDDKTLKVTLKHPVSAFLSKTTVPSFYPQKKAFVEKMGNRYAKEADTLLYNGPFKLAEWKHNSGWKYIKNDQYWDKDRVKLDKVSWKVVKDPATGVNLYNTGKLDVTKLSGDFSTQYKGRKDFKAVTGASLGYLVLNQEQKLFSNEKVRRAVASAIDREAHSKVVLKDVAPAAYGFVPPGITGDGEKTYREVVDERKPEADPAKAKKWFQEGLKELGLKKAPVIEYLTDDTELNRKTAEFVQEQLKDNLGLEVKIRTQPLKVYLDSVMKKEFDIAFATWGAAYNDPLYFMDVWVTGAPYNYGGWSDPEYDRLIRAAQNTRELGKQVRIAGKAEQILVEQAPMVPLYYRSYTYLWRENVKGLIRPPAGPSFLLKHAFVE</sequence>
<dbReference type="Gene3D" id="3.90.76.10">
    <property type="entry name" value="Dipeptide-binding Protein, Domain 1"/>
    <property type="match status" value="1"/>
</dbReference>
<dbReference type="Gene3D" id="3.40.190.10">
    <property type="entry name" value="Periplasmic binding protein-like II"/>
    <property type="match status" value="1"/>
</dbReference>
<organism evidence="8 9">
    <name type="scientific">Kroppenstedtia guangzhouensis</name>
    <dbReference type="NCBI Taxonomy" id="1274356"/>
    <lineage>
        <taxon>Bacteria</taxon>
        <taxon>Bacillati</taxon>
        <taxon>Bacillota</taxon>
        <taxon>Bacilli</taxon>
        <taxon>Bacillales</taxon>
        <taxon>Thermoactinomycetaceae</taxon>
        <taxon>Kroppenstedtia</taxon>
    </lineage>
</organism>
<keyword evidence="3" id="KW-0813">Transport</keyword>
<dbReference type="Proteomes" id="UP000617979">
    <property type="component" value="Unassembled WGS sequence"/>
</dbReference>
<dbReference type="InterPro" id="IPR030678">
    <property type="entry name" value="Peptide/Ni-bd"/>
</dbReference>
<evidence type="ECO:0000256" key="4">
    <source>
        <dbReference type="ARBA" id="ARBA00022729"/>
    </source>
</evidence>
<evidence type="ECO:0000313" key="9">
    <source>
        <dbReference type="Proteomes" id="UP000617979"/>
    </source>
</evidence>
<name>A0ABQ1GQL8_9BACL</name>
<evidence type="ECO:0000259" key="7">
    <source>
        <dbReference type="Pfam" id="PF00496"/>
    </source>
</evidence>
<reference evidence="9" key="1">
    <citation type="journal article" date="2019" name="Int. J. Syst. Evol. Microbiol.">
        <title>The Global Catalogue of Microorganisms (GCM) 10K type strain sequencing project: providing services to taxonomists for standard genome sequencing and annotation.</title>
        <authorList>
            <consortium name="The Broad Institute Genomics Platform"/>
            <consortium name="The Broad Institute Genome Sequencing Center for Infectious Disease"/>
            <person name="Wu L."/>
            <person name="Ma J."/>
        </authorList>
    </citation>
    <scope>NUCLEOTIDE SEQUENCE [LARGE SCALE GENOMIC DNA]</scope>
    <source>
        <strain evidence="9">CGMCC 1.12404</strain>
    </source>
</reference>
<keyword evidence="9" id="KW-1185">Reference proteome</keyword>
<dbReference type="PANTHER" id="PTHR30290">
    <property type="entry name" value="PERIPLASMIC BINDING COMPONENT OF ABC TRANSPORTER"/>
    <property type="match status" value="1"/>
</dbReference>
<comment type="caution">
    <text evidence="8">The sequence shown here is derived from an EMBL/GenBank/DDBJ whole genome shotgun (WGS) entry which is preliminary data.</text>
</comment>
<feature type="compositionally biased region" description="Basic and acidic residues" evidence="5">
    <location>
        <begin position="28"/>
        <end position="40"/>
    </location>
</feature>
<dbReference type="PANTHER" id="PTHR30290:SF10">
    <property type="entry name" value="PERIPLASMIC OLIGOPEPTIDE-BINDING PROTEIN-RELATED"/>
    <property type="match status" value="1"/>
</dbReference>
<dbReference type="PROSITE" id="PS51257">
    <property type="entry name" value="PROKAR_LIPOPROTEIN"/>
    <property type="match status" value="1"/>
</dbReference>
<accession>A0ABQ1GQL8</accession>
<keyword evidence="4 6" id="KW-0732">Signal</keyword>
<comment type="subcellular location">
    <subcellularLocation>
        <location evidence="1">Cell envelope</location>
    </subcellularLocation>
</comment>
<feature type="domain" description="Solute-binding protein family 5" evidence="7">
    <location>
        <begin position="77"/>
        <end position="457"/>
    </location>
</feature>
<evidence type="ECO:0000256" key="1">
    <source>
        <dbReference type="ARBA" id="ARBA00004196"/>
    </source>
</evidence>
<feature type="signal peptide" evidence="6">
    <location>
        <begin position="1"/>
        <end position="27"/>
    </location>
</feature>
<evidence type="ECO:0000256" key="3">
    <source>
        <dbReference type="ARBA" id="ARBA00022448"/>
    </source>
</evidence>
<comment type="similarity">
    <text evidence="2">Belongs to the bacterial solute-binding protein 5 family.</text>
</comment>
<dbReference type="InterPro" id="IPR000914">
    <property type="entry name" value="SBP_5_dom"/>
</dbReference>
<dbReference type="Gene3D" id="3.10.105.10">
    <property type="entry name" value="Dipeptide-binding Protein, Domain 3"/>
    <property type="match status" value="1"/>
</dbReference>